<gene>
    <name evidence="3" type="ORF">EHT25_23140</name>
</gene>
<feature type="signal peptide" evidence="1">
    <location>
        <begin position="1"/>
        <end position="25"/>
    </location>
</feature>
<name>A0A3P1BJQ7_9BACT</name>
<dbReference type="RefSeq" id="WP_124877535.1">
    <property type="nucleotide sequence ID" value="NZ_RQJO01000010.1"/>
</dbReference>
<feature type="chain" id="PRO_5018114751" description="PA14 domain-containing protein" evidence="1">
    <location>
        <begin position="26"/>
        <end position="586"/>
    </location>
</feature>
<comment type="caution">
    <text evidence="3">The sequence shown here is derived from an EMBL/GenBank/DDBJ whole genome shotgun (WGS) entry which is preliminary data.</text>
</comment>
<dbReference type="AlphaFoldDB" id="A0A3P1BJQ7"/>
<accession>A0A3P1BJQ7</accession>
<dbReference type="Gene3D" id="2.60.120.560">
    <property type="entry name" value="Exo-inulinase, domain 1"/>
    <property type="match status" value="1"/>
</dbReference>
<dbReference type="SUPFAM" id="SSF56988">
    <property type="entry name" value="Anthrax protective antigen"/>
    <property type="match status" value="1"/>
</dbReference>
<keyword evidence="4" id="KW-1185">Reference proteome</keyword>
<sequence>MNPILRWFNRGTALLLLAGALPVWAQSVDESLTPLPTDRVPSPPANWKPAASVLANPFKADIKTKPGTGILVGTAGQPLTLLTNASDVRLVMEVMLSPAAEATLSFGSTNVRLADNWGKPEVNTSTSGAIEGSAALLPLQNAGKAPGLWQQLEVVIQSGGKGPATLEKMVLNGTLIQENSVLPKMSGGNSGSVVLNVKTGTVAIRNIGYQLITDRPVAKLTNIRYKLYENKTETTSPAELPNLRLVKEDTVSALTYEVAFGQPRWHGIVYTGDLVVDKTGPYTIALQQGGFASLQIDGKEIIANKRLDLGYMNTAKINLTAGKHPFNLFFGRSWPRPGLGFFISAPDTKFQALHPRASLPEPDPVGEIAVEAGAKPAVIRSFVNFGAKKKTHCLSVGSPSGLNYTFDLNQGALLQVWRGEFADVTDMWYERGEPQLLKPLGTLAVLSAQNPLALMANSSQYWPDSLSDNELKYKGLSIDKQGYPIMQFRLRDLDVNDAVLPDGDGKSFTRTLTVNGPDNETLYCRMAVGATLEEVAKGLYVVDGKYYVRLDPKLKPTTRTSFGRQELLMPVAVKNGSATIHYSLLW</sequence>
<dbReference type="PROSITE" id="PS51820">
    <property type="entry name" value="PA14"/>
    <property type="match status" value="1"/>
</dbReference>
<keyword evidence="1" id="KW-0732">Signal</keyword>
<evidence type="ECO:0000313" key="3">
    <source>
        <dbReference type="EMBL" id="RRB01073.1"/>
    </source>
</evidence>
<dbReference type="Gene3D" id="2.60.120.380">
    <property type="match status" value="1"/>
</dbReference>
<organism evidence="3 4">
    <name type="scientific">Larkinella rosea</name>
    <dbReference type="NCBI Taxonomy" id="2025312"/>
    <lineage>
        <taxon>Bacteria</taxon>
        <taxon>Pseudomonadati</taxon>
        <taxon>Bacteroidota</taxon>
        <taxon>Cytophagia</taxon>
        <taxon>Cytophagales</taxon>
        <taxon>Spirosomataceae</taxon>
        <taxon>Larkinella</taxon>
    </lineage>
</organism>
<proteinExistence type="predicted"/>
<feature type="domain" description="PA14" evidence="2">
    <location>
        <begin position="218"/>
        <end position="357"/>
    </location>
</feature>
<reference evidence="3 4" key="1">
    <citation type="submission" date="2018-11" db="EMBL/GenBank/DDBJ databases">
        <authorList>
            <person name="Zhou Z."/>
            <person name="Wang G."/>
        </authorList>
    </citation>
    <scope>NUCLEOTIDE SEQUENCE [LARGE SCALE GENOMIC DNA]</scope>
    <source>
        <strain evidence="3 4">KCTC52004</strain>
    </source>
</reference>
<dbReference type="InterPro" id="IPR037524">
    <property type="entry name" value="PA14/GLEYA"/>
</dbReference>
<dbReference type="Proteomes" id="UP000271925">
    <property type="component" value="Unassembled WGS sequence"/>
</dbReference>
<protein>
    <recommendedName>
        <fullName evidence="2">PA14 domain-containing protein</fullName>
    </recommendedName>
</protein>
<dbReference type="EMBL" id="RQJO01000010">
    <property type="protein sequence ID" value="RRB01073.1"/>
    <property type="molecule type" value="Genomic_DNA"/>
</dbReference>
<dbReference type="OrthoDB" id="938897at2"/>
<evidence type="ECO:0000256" key="1">
    <source>
        <dbReference type="SAM" id="SignalP"/>
    </source>
</evidence>
<evidence type="ECO:0000313" key="4">
    <source>
        <dbReference type="Proteomes" id="UP000271925"/>
    </source>
</evidence>
<evidence type="ECO:0000259" key="2">
    <source>
        <dbReference type="PROSITE" id="PS51820"/>
    </source>
</evidence>